<evidence type="ECO:0000259" key="3">
    <source>
        <dbReference type="Pfam" id="PF00128"/>
    </source>
</evidence>
<organism evidence="4">
    <name type="scientific">marine metagenome</name>
    <dbReference type="NCBI Taxonomy" id="408172"/>
    <lineage>
        <taxon>unclassified sequences</taxon>
        <taxon>metagenomes</taxon>
        <taxon>ecological metagenomes</taxon>
    </lineage>
</organism>
<dbReference type="GO" id="GO:0016757">
    <property type="term" value="F:glycosyltransferase activity"/>
    <property type="evidence" value="ECO:0007669"/>
    <property type="project" value="UniProtKB-KW"/>
</dbReference>
<evidence type="ECO:0000256" key="2">
    <source>
        <dbReference type="ARBA" id="ARBA00022679"/>
    </source>
</evidence>
<reference evidence="4" key="1">
    <citation type="submission" date="2018-05" db="EMBL/GenBank/DDBJ databases">
        <authorList>
            <person name="Lanie J.A."/>
            <person name="Ng W.-L."/>
            <person name="Kazmierczak K.M."/>
            <person name="Andrzejewski T.M."/>
            <person name="Davidsen T.M."/>
            <person name="Wayne K.J."/>
            <person name="Tettelin H."/>
            <person name="Glass J.I."/>
            <person name="Rusch D."/>
            <person name="Podicherti R."/>
            <person name="Tsui H.-C.T."/>
            <person name="Winkler M.E."/>
        </authorList>
    </citation>
    <scope>NUCLEOTIDE SEQUENCE</scope>
</reference>
<dbReference type="SUPFAM" id="SSF51445">
    <property type="entry name" value="(Trans)glycosidases"/>
    <property type="match status" value="1"/>
</dbReference>
<dbReference type="AlphaFoldDB" id="A0A382SCC8"/>
<dbReference type="PANTHER" id="PTHR38784:SF1">
    <property type="entry name" value="SUCROSE PHOSPHORYLASE"/>
    <property type="match status" value="1"/>
</dbReference>
<evidence type="ECO:0000313" key="4">
    <source>
        <dbReference type="EMBL" id="SVD07509.1"/>
    </source>
</evidence>
<evidence type="ECO:0000256" key="1">
    <source>
        <dbReference type="ARBA" id="ARBA00022676"/>
    </source>
</evidence>
<keyword evidence="1" id="KW-0328">Glycosyltransferase</keyword>
<dbReference type="Pfam" id="PF00128">
    <property type="entry name" value="Alpha-amylase"/>
    <property type="match status" value="1"/>
</dbReference>
<dbReference type="InterPro" id="IPR017853">
    <property type="entry name" value="GH"/>
</dbReference>
<proteinExistence type="predicted"/>
<dbReference type="InterPro" id="IPR045857">
    <property type="entry name" value="O16G_dom_2"/>
</dbReference>
<dbReference type="GO" id="GO:0005975">
    <property type="term" value="P:carbohydrate metabolic process"/>
    <property type="evidence" value="ECO:0007669"/>
    <property type="project" value="InterPro"/>
</dbReference>
<feature type="non-terminal residue" evidence="4">
    <location>
        <position position="312"/>
    </location>
</feature>
<accession>A0A382SCC8</accession>
<feature type="non-terminal residue" evidence="4">
    <location>
        <position position="1"/>
    </location>
</feature>
<dbReference type="EMBL" id="UINC01128015">
    <property type="protein sequence ID" value="SVD07509.1"/>
    <property type="molecule type" value="Genomic_DNA"/>
</dbReference>
<keyword evidence="2" id="KW-0808">Transferase</keyword>
<dbReference type="Gene3D" id="3.90.400.10">
    <property type="entry name" value="Oligo-1,6-glucosidase, Domain 2"/>
    <property type="match status" value="1"/>
</dbReference>
<feature type="domain" description="Glycosyl hydrolase family 13 catalytic" evidence="3">
    <location>
        <begin position="9"/>
        <end position="182"/>
    </location>
</feature>
<dbReference type="PANTHER" id="PTHR38784">
    <property type="entry name" value="SUCROSE PHOSPHORYLASE"/>
    <property type="match status" value="1"/>
</dbReference>
<protein>
    <recommendedName>
        <fullName evidence="3">Glycosyl hydrolase family 13 catalytic domain-containing protein</fullName>
    </recommendedName>
</protein>
<dbReference type="Gene3D" id="3.20.20.80">
    <property type="entry name" value="Glycosidases"/>
    <property type="match status" value="1"/>
</dbReference>
<name>A0A382SCC8_9ZZZZ</name>
<sequence>DVVRFSGEFELMFDLVLNHCSAKSPWFKEYVSGIEPGRNYVMEVDEKADLSAVVRPRSTPLLTTFQTRGGERNVWTTFGADQVDLDWTSPDLLFEFLDVIMFYVSMGCRILRLDAVAFLWKKIGTSCLHLPETHEVVKLIRNLLEVVAPDVLILTETNVPHEENVSYFGKGDEAHAVYQFTLPPLLLHGLLRGTAKHLSSWAAQLSSPPRGCHFLNFTASHDGIGVRPLEGILPKQEIWDLAEEVEKKGGFVSMRKLEDGSESPYELNSTFYSALSDPKDEALGEARFLCSQSVALAMRGIPAVYFHSLCAT</sequence>
<gene>
    <name evidence="4" type="ORF">METZ01_LOCUS360363</name>
</gene>
<dbReference type="InterPro" id="IPR006047">
    <property type="entry name" value="GH13_cat_dom"/>
</dbReference>